<comment type="caution">
    <text evidence="1">The sequence shown here is derived from an EMBL/GenBank/DDBJ whole genome shotgun (WGS) entry which is preliminary data.</text>
</comment>
<name>A0A9P5JZX4_9AGAM</name>
<protein>
    <submittedName>
        <fullName evidence="1">Uncharacterized protein</fullName>
    </submittedName>
</protein>
<reference evidence="1" key="1">
    <citation type="submission" date="2019-10" db="EMBL/GenBank/DDBJ databases">
        <authorList>
            <consortium name="DOE Joint Genome Institute"/>
            <person name="Kuo A."/>
            <person name="Miyauchi S."/>
            <person name="Kiss E."/>
            <person name="Drula E."/>
            <person name="Kohler A."/>
            <person name="Sanchez-Garcia M."/>
            <person name="Andreopoulos B."/>
            <person name="Barry K.W."/>
            <person name="Bonito G."/>
            <person name="Buee M."/>
            <person name="Carver A."/>
            <person name="Chen C."/>
            <person name="Cichocki N."/>
            <person name="Clum A."/>
            <person name="Culley D."/>
            <person name="Crous P.W."/>
            <person name="Fauchery L."/>
            <person name="Girlanda M."/>
            <person name="Hayes R."/>
            <person name="Keri Z."/>
            <person name="LaButti K."/>
            <person name="Lipzen A."/>
            <person name="Lombard V."/>
            <person name="Magnuson J."/>
            <person name="Maillard F."/>
            <person name="Morin E."/>
            <person name="Murat C."/>
            <person name="Nolan M."/>
            <person name="Ohm R."/>
            <person name="Pangilinan J."/>
            <person name="Pereira M."/>
            <person name="Perotto S."/>
            <person name="Peter M."/>
            <person name="Riley R."/>
            <person name="Sitrit Y."/>
            <person name="Stielow B."/>
            <person name="Szollosi G."/>
            <person name="Zifcakova L."/>
            <person name="Stursova M."/>
            <person name="Spatafora J.W."/>
            <person name="Tedersoo L."/>
            <person name="Vaario L.-M."/>
            <person name="Yamada A."/>
            <person name="Yan M."/>
            <person name="Wang P."/>
            <person name="Xu J."/>
            <person name="Bruns T."/>
            <person name="Baldrian P."/>
            <person name="Vilgalys R."/>
            <person name="Henrissat B."/>
            <person name="Grigoriev I.V."/>
            <person name="Hibbett D."/>
            <person name="Nagy L.G."/>
            <person name="Martin F.M."/>
        </authorList>
    </citation>
    <scope>NUCLEOTIDE SEQUENCE</scope>
    <source>
        <strain evidence="1">Prilba</strain>
    </source>
</reference>
<accession>A0A9P5JZX4</accession>
<proteinExistence type="predicted"/>
<evidence type="ECO:0000313" key="1">
    <source>
        <dbReference type="EMBL" id="KAF8471566.1"/>
    </source>
</evidence>
<dbReference type="Proteomes" id="UP000759537">
    <property type="component" value="Unassembled WGS sequence"/>
</dbReference>
<reference evidence="1" key="2">
    <citation type="journal article" date="2020" name="Nat. Commun.">
        <title>Large-scale genome sequencing of mycorrhizal fungi provides insights into the early evolution of symbiotic traits.</title>
        <authorList>
            <person name="Miyauchi S."/>
            <person name="Kiss E."/>
            <person name="Kuo A."/>
            <person name="Drula E."/>
            <person name="Kohler A."/>
            <person name="Sanchez-Garcia M."/>
            <person name="Morin E."/>
            <person name="Andreopoulos B."/>
            <person name="Barry K.W."/>
            <person name="Bonito G."/>
            <person name="Buee M."/>
            <person name="Carver A."/>
            <person name="Chen C."/>
            <person name="Cichocki N."/>
            <person name="Clum A."/>
            <person name="Culley D."/>
            <person name="Crous P.W."/>
            <person name="Fauchery L."/>
            <person name="Girlanda M."/>
            <person name="Hayes R.D."/>
            <person name="Keri Z."/>
            <person name="LaButti K."/>
            <person name="Lipzen A."/>
            <person name="Lombard V."/>
            <person name="Magnuson J."/>
            <person name="Maillard F."/>
            <person name="Murat C."/>
            <person name="Nolan M."/>
            <person name="Ohm R.A."/>
            <person name="Pangilinan J."/>
            <person name="Pereira M.F."/>
            <person name="Perotto S."/>
            <person name="Peter M."/>
            <person name="Pfister S."/>
            <person name="Riley R."/>
            <person name="Sitrit Y."/>
            <person name="Stielow J.B."/>
            <person name="Szollosi G."/>
            <person name="Zifcakova L."/>
            <person name="Stursova M."/>
            <person name="Spatafora J.W."/>
            <person name="Tedersoo L."/>
            <person name="Vaario L.M."/>
            <person name="Yamada A."/>
            <person name="Yan M."/>
            <person name="Wang P."/>
            <person name="Xu J."/>
            <person name="Bruns T."/>
            <person name="Baldrian P."/>
            <person name="Vilgalys R."/>
            <person name="Dunand C."/>
            <person name="Henrissat B."/>
            <person name="Grigoriev I.V."/>
            <person name="Hibbett D."/>
            <person name="Nagy L.G."/>
            <person name="Martin F.M."/>
        </authorList>
    </citation>
    <scope>NUCLEOTIDE SEQUENCE</scope>
    <source>
        <strain evidence="1">Prilba</strain>
    </source>
</reference>
<gene>
    <name evidence="1" type="ORF">DFH94DRAFT_195713</name>
</gene>
<evidence type="ECO:0000313" key="2">
    <source>
        <dbReference type="Proteomes" id="UP000759537"/>
    </source>
</evidence>
<dbReference type="EMBL" id="WHVB01000022">
    <property type="protein sequence ID" value="KAF8471566.1"/>
    <property type="molecule type" value="Genomic_DNA"/>
</dbReference>
<dbReference type="AlphaFoldDB" id="A0A9P5JZX4"/>
<organism evidence="1 2">
    <name type="scientific">Russula ochroleuca</name>
    <dbReference type="NCBI Taxonomy" id="152965"/>
    <lineage>
        <taxon>Eukaryota</taxon>
        <taxon>Fungi</taxon>
        <taxon>Dikarya</taxon>
        <taxon>Basidiomycota</taxon>
        <taxon>Agaricomycotina</taxon>
        <taxon>Agaricomycetes</taxon>
        <taxon>Russulales</taxon>
        <taxon>Russulaceae</taxon>
        <taxon>Russula</taxon>
    </lineage>
</organism>
<sequence>MPIAHVAPCRPERAQHRARQKSPACTAYGAYIMACITDVRMQGEAAGLLMALAACFLG</sequence>
<keyword evidence="2" id="KW-1185">Reference proteome</keyword>